<feature type="non-terminal residue" evidence="2">
    <location>
        <position position="242"/>
    </location>
</feature>
<protein>
    <submittedName>
        <fullName evidence="2">Uncharacterized protein</fullName>
    </submittedName>
</protein>
<accession>A0A1E1WFJ9</accession>
<evidence type="ECO:0000313" key="2">
    <source>
        <dbReference type="EMBL" id="JAT85764.1"/>
    </source>
</evidence>
<sequence>AAALDTAHAPHHAVLVDELNISKEKVQTMRLQVEKFAAKEQSYKEKVDDYDAKMKEVKSKLARATNTCRNLSEEIDQEQLKQDHEVTERRTCEQKLNEDKRKLSQVEAILEEKFNEVRCKIDEAVKLCPRIDDPRDKTLVRNELKKAELKLSSIRSDGMTKAEVAERLLQVGRKYRRDHASLTTLRAIIHEIKQTSEKHLNICYNVQTDVARRVQHSFQAMLSLRGYSGSMEIDNTRGLLEI</sequence>
<feature type="coiled-coil region" evidence="1">
    <location>
        <begin position="40"/>
        <end position="116"/>
    </location>
</feature>
<reference evidence="2" key="1">
    <citation type="submission" date="2015-09" db="EMBL/GenBank/DDBJ databases">
        <title>De novo assembly of Pectinophora gossypiella (Pink Bollworm) gut transcriptome.</title>
        <authorList>
            <person name="Tassone E.E."/>
        </authorList>
    </citation>
    <scope>NUCLEOTIDE SEQUENCE</scope>
</reference>
<evidence type="ECO:0000256" key="1">
    <source>
        <dbReference type="SAM" id="Coils"/>
    </source>
</evidence>
<keyword evidence="1" id="KW-0175">Coiled coil</keyword>
<dbReference type="EMBL" id="GDQN01005290">
    <property type="protein sequence ID" value="JAT85764.1"/>
    <property type="molecule type" value="Transcribed_RNA"/>
</dbReference>
<proteinExistence type="predicted"/>
<organism evidence="2">
    <name type="scientific">Pectinophora gossypiella</name>
    <name type="common">Cotton pink bollworm</name>
    <name type="synonym">Depressaria gossypiella</name>
    <dbReference type="NCBI Taxonomy" id="13191"/>
    <lineage>
        <taxon>Eukaryota</taxon>
        <taxon>Metazoa</taxon>
        <taxon>Ecdysozoa</taxon>
        <taxon>Arthropoda</taxon>
        <taxon>Hexapoda</taxon>
        <taxon>Insecta</taxon>
        <taxon>Pterygota</taxon>
        <taxon>Neoptera</taxon>
        <taxon>Endopterygota</taxon>
        <taxon>Lepidoptera</taxon>
        <taxon>Glossata</taxon>
        <taxon>Ditrysia</taxon>
        <taxon>Gelechioidea</taxon>
        <taxon>Gelechiidae</taxon>
        <taxon>Apatetrinae</taxon>
        <taxon>Pectinophora</taxon>
    </lineage>
</organism>
<dbReference type="AlphaFoldDB" id="A0A1E1WFJ9"/>
<gene>
    <name evidence="2" type="ORF">g.6826</name>
</gene>
<feature type="non-terminal residue" evidence="2">
    <location>
        <position position="1"/>
    </location>
</feature>
<dbReference type="OrthoDB" id="10072614at2759"/>
<name>A0A1E1WFJ9_PECGO</name>